<comment type="caution">
    <text evidence="1">The sequence shown here is derived from an EMBL/GenBank/DDBJ whole genome shotgun (WGS) entry which is preliminary data.</text>
</comment>
<dbReference type="EMBL" id="MU394333">
    <property type="protein sequence ID" value="KAI6084763.1"/>
    <property type="molecule type" value="Genomic_DNA"/>
</dbReference>
<dbReference type="Proteomes" id="UP001497680">
    <property type="component" value="Unassembled WGS sequence"/>
</dbReference>
<keyword evidence="2" id="KW-1185">Reference proteome</keyword>
<evidence type="ECO:0000313" key="2">
    <source>
        <dbReference type="Proteomes" id="UP001497680"/>
    </source>
</evidence>
<gene>
    <name evidence="1" type="ORF">F4821DRAFT_166614</name>
</gene>
<accession>A0ACC0CWA8</accession>
<organism evidence="1 2">
    <name type="scientific">Hypoxylon rubiginosum</name>
    <dbReference type="NCBI Taxonomy" id="110542"/>
    <lineage>
        <taxon>Eukaryota</taxon>
        <taxon>Fungi</taxon>
        <taxon>Dikarya</taxon>
        <taxon>Ascomycota</taxon>
        <taxon>Pezizomycotina</taxon>
        <taxon>Sordariomycetes</taxon>
        <taxon>Xylariomycetidae</taxon>
        <taxon>Xylariales</taxon>
        <taxon>Hypoxylaceae</taxon>
        <taxon>Hypoxylon</taxon>
    </lineage>
</organism>
<reference evidence="1 2" key="1">
    <citation type="journal article" date="2022" name="New Phytol.">
        <title>Ecological generalism drives hyperdiversity of secondary metabolite gene clusters in xylarialean endophytes.</title>
        <authorList>
            <person name="Franco M.E.E."/>
            <person name="Wisecaver J.H."/>
            <person name="Arnold A.E."/>
            <person name="Ju Y.M."/>
            <person name="Slot J.C."/>
            <person name="Ahrendt S."/>
            <person name="Moore L.P."/>
            <person name="Eastman K.E."/>
            <person name="Scott K."/>
            <person name="Konkel Z."/>
            <person name="Mondo S.J."/>
            <person name="Kuo A."/>
            <person name="Hayes R.D."/>
            <person name="Haridas S."/>
            <person name="Andreopoulos B."/>
            <person name="Riley R."/>
            <person name="LaButti K."/>
            <person name="Pangilinan J."/>
            <person name="Lipzen A."/>
            <person name="Amirebrahimi M."/>
            <person name="Yan J."/>
            <person name="Adam C."/>
            <person name="Keymanesh K."/>
            <person name="Ng V."/>
            <person name="Louie K."/>
            <person name="Northen T."/>
            <person name="Drula E."/>
            <person name="Henrissat B."/>
            <person name="Hsieh H.M."/>
            <person name="Youens-Clark K."/>
            <person name="Lutzoni F."/>
            <person name="Miadlikowska J."/>
            <person name="Eastwood D.C."/>
            <person name="Hamelin R.C."/>
            <person name="Grigoriev I.V."/>
            <person name="U'Ren J.M."/>
        </authorList>
    </citation>
    <scope>NUCLEOTIDE SEQUENCE [LARGE SCALE GENOMIC DNA]</scope>
    <source>
        <strain evidence="1 2">ER1909</strain>
    </source>
</reference>
<sequence>MAAKAKVLSFGPLHYVDPEKLEQFTSTFDLHIIEPTDRPGTVALVAEAAKTSGPFDAAIIGMGNGRYELFNEELLGPLLPSLKIVACVNAGYSEFDLEWFTKNKVYVTNTLYAVAEPTADITVMLILNTLRDFSKFEKLVKTGSWRSVVKVPPTDPHGLLLGIVGMGKIGKHVAKKSQAFGMKVQYYNRNQIPAEEEKSLDVTYASLQDLLKTSDVVCVNCPLSESTKGMIGEAEIAMMKDGVFLINTGRGLIIDEKALIQGIWSGKIARAGLDVFDNEPNINPFFRENEKCIVQPHLGSFTNRAWKDAYFECMANIEGYFLKGKPISPVNTI</sequence>
<proteinExistence type="predicted"/>
<evidence type="ECO:0000313" key="1">
    <source>
        <dbReference type="EMBL" id="KAI6084763.1"/>
    </source>
</evidence>
<protein>
    <submittedName>
        <fullName evidence="1">Glycerate-and formate-dehydrogenase</fullName>
    </submittedName>
</protein>
<name>A0ACC0CWA8_9PEZI</name>